<dbReference type="GO" id="GO:0008897">
    <property type="term" value="F:holo-[acyl-carrier-protein] synthase activity"/>
    <property type="evidence" value="ECO:0007669"/>
    <property type="project" value="UniProtKB-EC"/>
</dbReference>
<evidence type="ECO:0000313" key="4">
    <source>
        <dbReference type="EMBL" id="OSC99223.1"/>
    </source>
</evidence>
<dbReference type="Gene3D" id="3.90.470.20">
    <property type="entry name" value="4'-phosphopantetheinyl transferase domain"/>
    <property type="match status" value="1"/>
</dbReference>
<dbReference type="SUPFAM" id="SSF56214">
    <property type="entry name" value="4'-phosphopantetheinyl transferase"/>
    <property type="match status" value="2"/>
</dbReference>
<dbReference type="PANTHER" id="PTHR12215:SF10">
    <property type="entry name" value="L-AMINOADIPATE-SEMIALDEHYDE DEHYDROGENASE-PHOSPHOPANTETHEINYL TRANSFERASE"/>
    <property type="match status" value="1"/>
</dbReference>
<dbReference type="Proteomes" id="UP000193067">
    <property type="component" value="Unassembled WGS sequence"/>
</dbReference>
<dbReference type="AlphaFoldDB" id="A0A1Y2IEY7"/>
<dbReference type="GO" id="GO:0000287">
    <property type="term" value="F:magnesium ion binding"/>
    <property type="evidence" value="ECO:0007669"/>
    <property type="project" value="InterPro"/>
</dbReference>
<evidence type="ECO:0000259" key="3">
    <source>
        <dbReference type="Pfam" id="PF01648"/>
    </source>
</evidence>
<sequence>MEVRAVTLDTSAVGELEQLYQKGLLLVDEDSRAHLQRYYHRIDSIRRLLPRLLLKERGIPKNEMRFFKTQAGKPYICTKLDTPIGYNVTHDNGVIAMAYSTGADLYPDPPAYRVGVDVMLLQLPKRDTFSGFVEVFSDQVTDIRRQLTSLERNILLPPTPEPQLSTHEQLRRFFLIWTLKEAYTKALGLGLGFDFSRIEYDVPNDVVRIDSQVPRGWEFIRFELANTKKDGLVENYVGVAARYMGEDAVADTKVKNADSPGWVKVQDAKEFLDTAIRELES</sequence>
<dbReference type="EC" id="2.7.8.7" evidence="1"/>
<protein>
    <recommendedName>
        <fullName evidence="1">holo-[acyl-carrier-protein] synthase</fullName>
        <ecNumber evidence="1">2.7.8.7</ecNumber>
    </recommendedName>
</protein>
<evidence type="ECO:0000313" key="5">
    <source>
        <dbReference type="Proteomes" id="UP000193067"/>
    </source>
</evidence>
<name>A0A1Y2IEY7_TRAC3</name>
<dbReference type="STRING" id="1353009.A0A1Y2IEY7"/>
<dbReference type="GO" id="GO:0019878">
    <property type="term" value="P:lysine biosynthetic process via aminoadipic acid"/>
    <property type="evidence" value="ECO:0007669"/>
    <property type="project" value="TreeGrafter"/>
</dbReference>
<gene>
    <name evidence="4" type="ORF">PYCCODRAFT_1470477</name>
</gene>
<dbReference type="PANTHER" id="PTHR12215">
    <property type="entry name" value="PHOSPHOPANTETHEINE TRANSFERASE"/>
    <property type="match status" value="1"/>
</dbReference>
<organism evidence="4 5">
    <name type="scientific">Trametes coccinea (strain BRFM310)</name>
    <name type="common">Pycnoporus coccineus</name>
    <dbReference type="NCBI Taxonomy" id="1353009"/>
    <lineage>
        <taxon>Eukaryota</taxon>
        <taxon>Fungi</taxon>
        <taxon>Dikarya</taxon>
        <taxon>Basidiomycota</taxon>
        <taxon>Agaricomycotina</taxon>
        <taxon>Agaricomycetes</taxon>
        <taxon>Polyporales</taxon>
        <taxon>Polyporaceae</taxon>
        <taxon>Trametes</taxon>
    </lineage>
</organism>
<feature type="domain" description="4'-phosphopantetheinyl transferase" evidence="3">
    <location>
        <begin position="114"/>
        <end position="203"/>
    </location>
</feature>
<keyword evidence="2" id="KW-0808">Transferase</keyword>
<dbReference type="InterPro" id="IPR037143">
    <property type="entry name" value="4-PPantetheinyl_Trfase_dom_sf"/>
</dbReference>
<dbReference type="Pfam" id="PF01648">
    <property type="entry name" value="ACPS"/>
    <property type="match status" value="1"/>
</dbReference>
<dbReference type="GO" id="GO:0005829">
    <property type="term" value="C:cytosol"/>
    <property type="evidence" value="ECO:0007669"/>
    <property type="project" value="TreeGrafter"/>
</dbReference>
<dbReference type="EMBL" id="KZ084130">
    <property type="protein sequence ID" value="OSC99223.1"/>
    <property type="molecule type" value="Genomic_DNA"/>
</dbReference>
<keyword evidence="5" id="KW-1185">Reference proteome</keyword>
<dbReference type="InterPro" id="IPR008278">
    <property type="entry name" value="4-PPantetheinyl_Trfase_dom"/>
</dbReference>
<reference evidence="4 5" key="1">
    <citation type="journal article" date="2015" name="Biotechnol. Biofuels">
        <title>Enhanced degradation of softwood versus hardwood by the white-rot fungus Pycnoporus coccineus.</title>
        <authorList>
            <person name="Couturier M."/>
            <person name="Navarro D."/>
            <person name="Chevret D."/>
            <person name="Henrissat B."/>
            <person name="Piumi F."/>
            <person name="Ruiz-Duenas F.J."/>
            <person name="Martinez A.T."/>
            <person name="Grigoriev I.V."/>
            <person name="Riley R."/>
            <person name="Lipzen A."/>
            <person name="Berrin J.G."/>
            <person name="Master E.R."/>
            <person name="Rosso M.N."/>
        </authorList>
    </citation>
    <scope>NUCLEOTIDE SEQUENCE [LARGE SCALE GENOMIC DNA]</scope>
    <source>
        <strain evidence="4 5">BRFM310</strain>
    </source>
</reference>
<dbReference type="InterPro" id="IPR050559">
    <property type="entry name" value="P-Pant_transferase_sf"/>
</dbReference>
<evidence type="ECO:0000256" key="2">
    <source>
        <dbReference type="ARBA" id="ARBA00022679"/>
    </source>
</evidence>
<accession>A0A1Y2IEY7</accession>
<evidence type="ECO:0000256" key="1">
    <source>
        <dbReference type="ARBA" id="ARBA00013172"/>
    </source>
</evidence>
<dbReference type="OrthoDB" id="26719at2759"/>
<proteinExistence type="predicted"/>